<dbReference type="GO" id="GO:0005770">
    <property type="term" value="C:late endosome"/>
    <property type="evidence" value="ECO:0007669"/>
    <property type="project" value="TreeGrafter"/>
</dbReference>
<name>A0A427XNE3_9TREE</name>
<dbReference type="GeneID" id="39593479"/>
<feature type="region of interest" description="Disordered" evidence="1">
    <location>
        <begin position="1"/>
        <end position="21"/>
    </location>
</feature>
<feature type="compositionally biased region" description="Low complexity" evidence="1">
    <location>
        <begin position="1"/>
        <end position="20"/>
    </location>
</feature>
<keyword evidence="4" id="KW-1185">Reference proteome</keyword>
<accession>A0A427XNE3</accession>
<dbReference type="PANTHER" id="PTHR13847">
    <property type="entry name" value="SARCOSINE DEHYDROGENASE-RELATED"/>
    <property type="match status" value="1"/>
</dbReference>
<evidence type="ECO:0000313" key="3">
    <source>
        <dbReference type="EMBL" id="RSH80360.1"/>
    </source>
</evidence>
<dbReference type="Proteomes" id="UP000279236">
    <property type="component" value="Unassembled WGS sequence"/>
</dbReference>
<dbReference type="Pfam" id="PF01266">
    <property type="entry name" value="DAO"/>
    <property type="match status" value="1"/>
</dbReference>
<dbReference type="InterPro" id="IPR006076">
    <property type="entry name" value="FAD-dep_OxRdtase"/>
</dbReference>
<dbReference type="InterPro" id="IPR036188">
    <property type="entry name" value="FAD/NAD-bd_sf"/>
</dbReference>
<feature type="domain" description="FAD dependent oxidoreductase" evidence="2">
    <location>
        <begin position="30"/>
        <end position="385"/>
    </location>
</feature>
<comment type="caution">
    <text evidence="3">The sequence shown here is derived from an EMBL/GenBank/DDBJ whole genome shotgun (WGS) entry which is preliminary data.</text>
</comment>
<proteinExistence type="predicted"/>
<organism evidence="3 4">
    <name type="scientific">Apiotrichum porosum</name>
    <dbReference type="NCBI Taxonomy" id="105984"/>
    <lineage>
        <taxon>Eukaryota</taxon>
        <taxon>Fungi</taxon>
        <taxon>Dikarya</taxon>
        <taxon>Basidiomycota</taxon>
        <taxon>Agaricomycotina</taxon>
        <taxon>Tremellomycetes</taxon>
        <taxon>Trichosporonales</taxon>
        <taxon>Trichosporonaceae</taxon>
        <taxon>Apiotrichum</taxon>
    </lineage>
</organism>
<dbReference type="Gene3D" id="3.50.50.60">
    <property type="entry name" value="FAD/NAD(P)-binding domain"/>
    <property type="match status" value="1"/>
</dbReference>
<protein>
    <recommendedName>
        <fullName evidence="2">FAD dependent oxidoreductase domain-containing protein</fullName>
    </recommendedName>
</protein>
<dbReference type="AlphaFoldDB" id="A0A427XNE3"/>
<dbReference type="PANTHER" id="PTHR13847:SF150">
    <property type="entry name" value="OXIDOREDUCTASE TDA3-RELATED"/>
    <property type="match status" value="1"/>
</dbReference>
<dbReference type="EMBL" id="RSCE01000008">
    <property type="protein sequence ID" value="RSH80360.1"/>
    <property type="molecule type" value="Genomic_DNA"/>
</dbReference>
<dbReference type="STRING" id="105984.A0A427XNE3"/>
<gene>
    <name evidence="3" type="ORF">EHS24_008936</name>
</gene>
<sequence length="401" mass="41283">MASPASPVSPSATPASNAAPATPPATPMNIVIVGGGIVGTCLAYFISISPARPKGSTITLIEGTSVAAAASGNAGGFLARDWHGPATASLSAMSFDLHRKLAEQFNGSKNWGYRTVDTLSVTIDESCPPPKESRIAVPWLSREAVSASSSLGTHKTTAQVHPRLFTRFLAERFLREPGTTLVLGTARALALDDGHPTSIMVDLKEGGERIIDCDTIALTAGPWLGKLSSELLPSSSARGLAVSGQMAHTLLIRTTEPTTPHCLFVDLTLTDGSVSEPEVYPRPDGTTVICGASSDEPLPASAAEVAAIPEMVEKLKVQATAIAPVLGADRGAVVETTTACFLPIPDRGRPIIGKVPGVDGVYVGGGLSCWGITQGPGVGLVLSELILEGKVVTADVSKLAP</sequence>
<dbReference type="Gene3D" id="3.30.9.10">
    <property type="entry name" value="D-Amino Acid Oxidase, subunit A, domain 2"/>
    <property type="match status" value="1"/>
</dbReference>
<dbReference type="SUPFAM" id="SSF51905">
    <property type="entry name" value="FAD/NAD(P)-binding domain"/>
    <property type="match status" value="1"/>
</dbReference>
<evidence type="ECO:0000259" key="2">
    <source>
        <dbReference type="Pfam" id="PF01266"/>
    </source>
</evidence>
<reference evidence="3 4" key="1">
    <citation type="submission" date="2018-11" db="EMBL/GenBank/DDBJ databases">
        <title>Genome sequence of Apiotrichum porosum DSM 27194.</title>
        <authorList>
            <person name="Aliyu H."/>
            <person name="Gorte O."/>
            <person name="Ochsenreither K."/>
        </authorList>
    </citation>
    <scope>NUCLEOTIDE SEQUENCE [LARGE SCALE GENOMIC DNA]</scope>
    <source>
        <strain evidence="3 4">DSM 27194</strain>
    </source>
</reference>
<evidence type="ECO:0000313" key="4">
    <source>
        <dbReference type="Proteomes" id="UP000279236"/>
    </source>
</evidence>
<dbReference type="RefSeq" id="XP_028475307.1">
    <property type="nucleotide sequence ID" value="XM_028624235.1"/>
</dbReference>
<evidence type="ECO:0000256" key="1">
    <source>
        <dbReference type="SAM" id="MobiDB-lite"/>
    </source>
</evidence>
<dbReference type="GO" id="GO:0042147">
    <property type="term" value="P:retrograde transport, endosome to Golgi"/>
    <property type="evidence" value="ECO:0007669"/>
    <property type="project" value="TreeGrafter"/>
</dbReference>
<dbReference type="GO" id="GO:0005829">
    <property type="term" value="C:cytosol"/>
    <property type="evidence" value="ECO:0007669"/>
    <property type="project" value="GOC"/>
</dbReference>
<dbReference type="OrthoDB" id="498204at2759"/>